<dbReference type="OrthoDB" id="387866at2"/>
<evidence type="ECO:0000313" key="4">
    <source>
        <dbReference type="Proteomes" id="UP000001845"/>
    </source>
</evidence>
<dbReference type="eggNOG" id="COG0463">
    <property type="taxonomic scope" value="Bacteria"/>
</dbReference>
<dbReference type="EC" id="2.-.-.-" evidence="3"/>
<keyword evidence="4" id="KW-1185">Reference proteome</keyword>
<feature type="coiled-coil region" evidence="1">
    <location>
        <begin position="268"/>
        <end position="295"/>
    </location>
</feature>
<evidence type="ECO:0000313" key="3">
    <source>
        <dbReference type="EMBL" id="ADE19764.1"/>
    </source>
</evidence>
<dbReference type="HOGENOM" id="CLU_071549_0_0_14"/>
<dbReference type="KEGG" id="mcd:MCRO_0233"/>
<reference key="2">
    <citation type="submission" date="2010-03" db="EMBL/GenBank/DDBJ databases">
        <authorList>
            <person name="Ma Z."/>
            <person name="Wang X."/>
            <person name="Liu H."/>
        </authorList>
    </citation>
    <scope>NUCLEOTIDE SEQUENCE</scope>
    <source>
        <strain>MP145</strain>
    </source>
</reference>
<dbReference type="CDD" id="cd00761">
    <property type="entry name" value="Glyco_tranf_GTA_type"/>
    <property type="match status" value="1"/>
</dbReference>
<gene>
    <name evidence="3" type="ordered locus">MCRO_0233</name>
</gene>
<reference evidence="3 4" key="3">
    <citation type="journal article" date="2011" name="J. Bacteriol.">
        <title>Genome sequences of Mycoplasma alligatoris A21JP2T and Mycoplasma crocodyli MP145T.</title>
        <authorList>
            <person name="Brown D.R."/>
            <person name="Farmerie W.G."/>
            <person name="May M."/>
            <person name="Benders G.A."/>
            <person name="Durkin A.S."/>
            <person name="Hlavinka K."/>
            <person name="Hostetler J."/>
            <person name="Jackson J."/>
            <person name="Johnson J."/>
            <person name="Miller R.H."/>
            <person name="Paralanov V."/>
            <person name="Radune D."/>
            <person name="Szczypinski B."/>
            <person name="Glass J.I."/>
        </authorList>
    </citation>
    <scope>NUCLEOTIDE SEQUENCE [LARGE SCALE GENOMIC DNA]</scope>
    <source>
        <strain evidence="4">ATCC 51981 / MP145</strain>
    </source>
</reference>
<dbReference type="Pfam" id="PF00535">
    <property type="entry name" value="Glycos_transf_2"/>
    <property type="match status" value="1"/>
</dbReference>
<dbReference type="EMBL" id="CP001991">
    <property type="protein sequence ID" value="ADE19764.1"/>
    <property type="molecule type" value="Genomic_DNA"/>
</dbReference>
<keyword evidence="1" id="KW-0175">Coiled coil</keyword>
<organism evidence="3 4">
    <name type="scientific">Mycoplasma crocodyli (strain ATCC 51981 / MP145)</name>
    <dbReference type="NCBI Taxonomy" id="512564"/>
    <lineage>
        <taxon>Bacteria</taxon>
        <taxon>Bacillati</taxon>
        <taxon>Mycoplasmatota</taxon>
        <taxon>Mollicutes</taxon>
        <taxon>Mycoplasmataceae</taxon>
        <taxon>Mycoplasma</taxon>
    </lineage>
</organism>
<dbReference type="Proteomes" id="UP000001845">
    <property type="component" value="Chromosome"/>
</dbReference>
<dbReference type="Gene3D" id="3.90.550.10">
    <property type="entry name" value="Spore Coat Polysaccharide Biosynthesis Protein SpsA, Chain A"/>
    <property type="match status" value="1"/>
</dbReference>
<sequence length="339" mass="40543">MKLSIISTLNREIRDFKTFLRDLSEQENQDFEVIIALNKSAKSKEILKIIDSYYDQFGARLKFFFNSKRQSNQYNYSSAFSMVKGEYVYITSSDTTLKKHYTDKIINMISKFPTSEIIEFRPRLIGSIRWKPAARIQTDKVLDLQEEKSPLAYCFPFIFNKIYKTSLIKKFIKFKPSFSNDSKISLELSYSLMLEAKTYTYIHERIQREYFDIETWINPQNFIVALKTLENTCLASKRKIMHEFNYFKIYTLQVLLAGLLTSTKFFSLNTLLNRKEVSEKRNHRLVEQLDEYLDKLWLTDEFKTFRDTNLYMLKVLPEVEYMRRKLPSNKWYKILGNLE</sequence>
<dbReference type="AlphaFoldDB" id="D5E543"/>
<dbReference type="SUPFAM" id="SSF53448">
    <property type="entry name" value="Nucleotide-diphospho-sugar transferases"/>
    <property type="match status" value="1"/>
</dbReference>
<evidence type="ECO:0000259" key="2">
    <source>
        <dbReference type="Pfam" id="PF00535"/>
    </source>
</evidence>
<dbReference type="InterPro" id="IPR029044">
    <property type="entry name" value="Nucleotide-diphossugar_trans"/>
</dbReference>
<feature type="domain" description="Glycosyltransferase 2-like" evidence="2">
    <location>
        <begin position="5"/>
        <end position="133"/>
    </location>
</feature>
<accession>D5E543</accession>
<dbReference type="STRING" id="512564.MCRO_0233"/>
<reference evidence="4" key="1">
    <citation type="submission" date="2010-03" db="EMBL/GenBank/DDBJ databases">
        <title>The complete genome of Mycoplasma crocodyli MP145.</title>
        <authorList>
            <person name="Glass J.I."/>
            <person name="Durkin A.S."/>
            <person name="Hostetler J."/>
            <person name="Jackson J."/>
            <person name="Johnson J."/>
            <person name="May M.A."/>
            <person name="Paralanov V."/>
            <person name="Radune D."/>
            <person name="Szczypinski B."/>
            <person name="Brown D.R."/>
        </authorList>
    </citation>
    <scope>NUCLEOTIDE SEQUENCE [LARGE SCALE GENOMIC DNA]</scope>
    <source>
        <strain evidence="4">ATCC 51981 / MP145</strain>
    </source>
</reference>
<proteinExistence type="predicted"/>
<name>D5E543_MYCCM</name>
<evidence type="ECO:0000256" key="1">
    <source>
        <dbReference type="SAM" id="Coils"/>
    </source>
</evidence>
<dbReference type="InterPro" id="IPR001173">
    <property type="entry name" value="Glyco_trans_2-like"/>
</dbReference>
<keyword evidence="3" id="KW-0808">Transferase</keyword>
<dbReference type="RefSeq" id="WP_013054540.1">
    <property type="nucleotide sequence ID" value="NC_014014.1"/>
</dbReference>
<dbReference type="GO" id="GO:0016740">
    <property type="term" value="F:transferase activity"/>
    <property type="evidence" value="ECO:0007669"/>
    <property type="project" value="UniProtKB-KW"/>
</dbReference>
<protein>
    <submittedName>
        <fullName evidence="3">Glycosyltransferase</fullName>
        <ecNumber evidence="3">2.-.-.-</ecNumber>
    </submittedName>
</protein>